<keyword evidence="4 8" id="KW-0548">Nucleotidyltransferase</keyword>
<evidence type="ECO:0000256" key="7">
    <source>
        <dbReference type="ARBA" id="ARBA00048744"/>
    </source>
</evidence>
<keyword evidence="6 8" id="KW-0943">RNA-mediated gene silencing</keyword>
<feature type="domain" description="RDRP C-terminal head" evidence="10">
    <location>
        <begin position="678"/>
        <end position="833"/>
    </location>
</feature>
<proteinExistence type="inferred from homology"/>
<keyword evidence="2 8" id="KW-0696">RNA-directed RNA polymerase</keyword>
<keyword evidence="3 8" id="KW-0808">Transferase</keyword>
<dbReference type="AlphaFoldDB" id="A0A7I8KUN8"/>
<evidence type="ECO:0000313" key="12">
    <source>
        <dbReference type="Proteomes" id="UP000663760"/>
    </source>
</evidence>
<keyword evidence="5 8" id="KW-0694">RNA-binding</keyword>
<evidence type="ECO:0000256" key="5">
    <source>
        <dbReference type="ARBA" id="ARBA00022884"/>
    </source>
</evidence>
<feature type="domain" description="RDRP core" evidence="9">
    <location>
        <begin position="84"/>
        <end position="657"/>
    </location>
</feature>
<dbReference type="InterPro" id="IPR007855">
    <property type="entry name" value="RDRP"/>
</dbReference>
<gene>
    <name evidence="11" type="ORF">SI8410_09012039</name>
</gene>
<protein>
    <recommendedName>
        <fullName evidence="8">RNA-dependent RNA polymerase</fullName>
        <ecNumber evidence="8">2.7.7.48</ecNumber>
    </recommendedName>
</protein>
<keyword evidence="12" id="KW-1185">Reference proteome</keyword>
<dbReference type="Proteomes" id="UP000663760">
    <property type="component" value="Chromosome 9"/>
</dbReference>
<accession>A0A7I8KUN8</accession>
<dbReference type="GO" id="GO:0030422">
    <property type="term" value="P:siRNA processing"/>
    <property type="evidence" value="ECO:0007669"/>
    <property type="project" value="TreeGrafter"/>
</dbReference>
<dbReference type="Pfam" id="PF26253">
    <property type="entry name" value="RdRP_head"/>
    <property type="match status" value="1"/>
</dbReference>
<dbReference type="PANTHER" id="PTHR23079:SF1">
    <property type="entry name" value="RNA-DEPENDENT RNA POLYMERASE 1"/>
    <property type="match status" value="1"/>
</dbReference>
<dbReference type="GO" id="GO:0031380">
    <property type="term" value="C:nuclear RNA-directed RNA polymerase complex"/>
    <property type="evidence" value="ECO:0007669"/>
    <property type="project" value="TreeGrafter"/>
</dbReference>
<comment type="similarity">
    <text evidence="1 8">Belongs to the RdRP family.</text>
</comment>
<evidence type="ECO:0000259" key="9">
    <source>
        <dbReference type="Pfam" id="PF05183"/>
    </source>
</evidence>
<dbReference type="OrthoDB" id="6513042at2759"/>
<dbReference type="InterPro" id="IPR058752">
    <property type="entry name" value="RDRP_C_head"/>
</dbReference>
<organism evidence="11 12">
    <name type="scientific">Spirodela intermedia</name>
    <name type="common">Intermediate duckweed</name>
    <dbReference type="NCBI Taxonomy" id="51605"/>
    <lineage>
        <taxon>Eukaryota</taxon>
        <taxon>Viridiplantae</taxon>
        <taxon>Streptophyta</taxon>
        <taxon>Embryophyta</taxon>
        <taxon>Tracheophyta</taxon>
        <taxon>Spermatophyta</taxon>
        <taxon>Magnoliopsida</taxon>
        <taxon>Liliopsida</taxon>
        <taxon>Araceae</taxon>
        <taxon>Lemnoideae</taxon>
        <taxon>Spirodela</taxon>
    </lineage>
</organism>
<evidence type="ECO:0000256" key="1">
    <source>
        <dbReference type="ARBA" id="ARBA00005762"/>
    </source>
</evidence>
<comment type="function">
    <text evidence="8">Probably involved in the RNA silencing pathway and required for the generation of small interfering RNAs (siRNAs).</text>
</comment>
<dbReference type="GO" id="GO:0003968">
    <property type="term" value="F:RNA-directed RNA polymerase activity"/>
    <property type="evidence" value="ECO:0007669"/>
    <property type="project" value="UniProtKB-KW"/>
</dbReference>
<dbReference type="Pfam" id="PF05183">
    <property type="entry name" value="RdRP"/>
    <property type="match status" value="1"/>
</dbReference>
<dbReference type="GO" id="GO:0003723">
    <property type="term" value="F:RNA binding"/>
    <property type="evidence" value="ECO:0007669"/>
    <property type="project" value="UniProtKB-KW"/>
</dbReference>
<reference evidence="11" key="1">
    <citation type="submission" date="2020-02" db="EMBL/GenBank/DDBJ databases">
        <authorList>
            <person name="Scholz U."/>
            <person name="Mascher M."/>
            <person name="Fiebig A."/>
        </authorList>
    </citation>
    <scope>NUCLEOTIDE SEQUENCE</scope>
</reference>
<evidence type="ECO:0000256" key="4">
    <source>
        <dbReference type="ARBA" id="ARBA00022695"/>
    </source>
</evidence>
<sequence>MIQNGTLSGPTLDDEFFGLLNPDLIPRSYIEHALERLSHSKTCCFTPARWLREQYEELRESKLDTISVRISLRAGLVYVYRAHITPSKVYFYGPEVNVSNRVIRHYKDDLENFMRVSFVDEDGERMRSDDLLPRVICESADRHTDVYRRILFTLKNGIAVGGKRFEFLAFSSSQLKESSTWMFASRPGLCAADIRRWMGTFSGIRNVAKHAARMGQSFGSSTETLAVGKHEFEMIPDVENEAGYLFSDGIGKISAAFAKEIAEKCNLRIFTPSAFQIRYGGFKGVVAVDPTSSVKLSLRKSMSKFDSNNTKLDVLAYSKPQACYLNRQLITLMSTLGVRDQVFETKQKELVARLDETLTDPVRALGVLDAINQGEMAGILKEMLSCGYSPRGEPFLSMMLRTFRECKLLELRTRSRIFIPMGRSMIGCMDETRTLEYGQVFVQVSFPGEGGLQMFSERSGSGGGAGRVVVTGKVIVSKNPCLHPGDLRTLLAVDIPALRHMVDCVVFPQKGKRPHPNECSGSDLDGDVYFVSWDPELIPTRQVPPMDYTPAPQNILDRDVTIEDMQEYFTNYLVNDSLGVISNAHTVFADKEPRKAESDPCLELAKLFSIAVDFPKTGVPAVIPTRLTVKEYPDFMEKLNKPAYESKRVIGKLFRAVRDHDPSALPMEFTRRDAARCYDRDMEVNGFRDHLEDAFFFKGQYDFKLGNLMDYYEIKTEAEILIGGVTKVSKAFNRYRDGEVVRLAVKSLRRETRGWFNRRGGAREDVEDYDLSLAKASAWYHVTYHPDYWGCYNEGLARPHFLSFPWCIHEKLVVIKQMNAGRWSAEQLSARLAASLGMRP</sequence>
<dbReference type="EMBL" id="LR746272">
    <property type="protein sequence ID" value="CAA7401361.1"/>
    <property type="molecule type" value="Genomic_DNA"/>
</dbReference>
<evidence type="ECO:0000256" key="3">
    <source>
        <dbReference type="ARBA" id="ARBA00022679"/>
    </source>
</evidence>
<name>A0A7I8KUN8_SPIIN</name>
<dbReference type="EC" id="2.7.7.48" evidence="8"/>
<evidence type="ECO:0000313" key="11">
    <source>
        <dbReference type="EMBL" id="CAA7401361.1"/>
    </source>
</evidence>
<evidence type="ECO:0000256" key="2">
    <source>
        <dbReference type="ARBA" id="ARBA00022484"/>
    </source>
</evidence>
<dbReference type="PANTHER" id="PTHR23079">
    <property type="entry name" value="RNA-DEPENDENT RNA POLYMERASE"/>
    <property type="match status" value="1"/>
</dbReference>
<evidence type="ECO:0000259" key="10">
    <source>
        <dbReference type="Pfam" id="PF26253"/>
    </source>
</evidence>
<evidence type="ECO:0000256" key="6">
    <source>
        <dbReference type="ARBA" id="ARBA00023158"/>
    </source>
</evidence>
<comment type="catalytic activity">
    <reaction evidence="7 8">
        <text>RNA(n) + a ribonucleoside 5'-triphosphate = RNA(n+1) + diphosphate</text>
        <dbReference type="Rhea" id="RHEA:21248"/>
        <dbReference type="Rhea" id="RHEA-COMP:14527"/>
        <dbReference type="Rhea" id="RHEA-COMP:17342"/>
        <dbReference type="ChEBI" id="CHEBI:33019"/>
        <dbReference type="ChEBI" id="CHEBI:61557"/>
        <dbReference type="ChEBI" id="CHEBI:140395"/>
        <dbReference type="EC" id="2.7.7.48"/>
    </reaction>
</comment>
<dbReference type="InterPro" id="IPR057596">
    <property type="entry name" value="RDRP_core"/>
</dbReference>
<evidence type="ECO:0000256" key="8">
    <source>
        <dbReference type="RuleBase" id="RU363098"/>
    </source>
</evidence>